<evidence type="ECO:0000256" key="2">
    <source>
        <dbReference type="SAM" id="Phobius"/>
    </source>
</evidence>
<keyword evidence="2" id="KW-0812">Transmembrane</keyword>
<feature type="compositionally biased region" description="Basic and acidic residues" evidence="1">
    <location>
        <begin position="285"/>
        <end position="295"/>
    </location>
</feature>
<keyword evidence="2" id="KW-0472">Membrane</keyword>
<dbReference type="Proteomes" id="UP000525078">
    <property type="component" value="Unassembled WGS sequence"/>
</dbReference>
<evidence type="ECO:0000313" key="3">
    <source>
        <dbReference type="EMBL" id="KAF4369331.1"/>
    </source>
</evidence>
<feature type="region of interest" description="Disordered" evidence="1">
    <location>
        <begin position="285"/>
        <end position="352"/>
    </location>
</feature>
<organism evidence="3 4">
    <name type="scientific">Cannabis sativa</name>
    <name type="common">Hemp</name>
    <name type="synonym">Marijuana</name>
    <dbReference type="NCBI Taxonomy" id="3483"/>
    <lineage>
        <taxon>Eukaryota</taxon>
        <taxon>Viridiplantae</taxon>
        <taxon>Streptophyta</taxon>
        <taxon>Embryophyta</taxon>
        <taxon>Tracheophyta</taxon>
        <taxon>Spermatophyta</taxon>
        <taxon>Magnoliopsida</taxon>
        <taxon>eudicotyledons</taxon>
        <taxon>Gunneridae</taxon>
        <taxon>Pentapetalae</taxon>
        <taxon>rosids</taxon>
        <taxon>fabids</taxon>
        <taxon>Rosales</taxon>
        <taxon>Cannabaceae</taxon>
        <taxon>Cannabis</taxon>
    </lineage>
</organism>
<evidence type="ECO:0000256" key="1">
    <source>
        <dbReference type="SAM" id="MobiDB-lite"/>
    </source>
</evidence>
<sequence length="459" mass="51387">MHQYKEDLGVILTMHRSRSSQEVVLCVAATLKCVTDQTKTIRLPHTRMENHNEEWEIVDYPSNDEGSNEWKMSWILSKGLGIGKKILITGFVMSSAPLVLPPLVVISAIGFVVSVPSGIFLASYACTEKFMNKLLPMPYRNGEEDYYIDMQKEEDEERKDVQRGVKSRIELEDERASSNDEIEGADYGEGVKGNAVEIPIEENGYEKDLGKEKAEEKLVVESKNERKEEPVKVEEVVVLNLTEADDGSGISTVDDVFTAVIEEKESEEREEDLTKETRTLLEQIRDEGKADDQKSSQDSSTSKGVKTGELPVSSGAEVKDAGSTSEKGVKSVPSSEAKKKKNVKKKPQEQQQQKYWNATVYANALVALSTPMEQKTPFTIHIMVSNIDEEKVWEQIEAVRGIVGYKGTPQKSSIEEVRALYIFTGVEPPASFEENTDMAQVDSKLQFLMSIIGEYAQRH</sequence>
<name>A0A7J6FF60_CANSA</name>
<keyword evidence="2" id="KW-1133">Transmembrane helix</keyword>
<feature type="transmembrane region" description="Helical" evidence="2">
    <location>
        <begin position="106"/>
        <end position="127"/>
    </location>
</feature>
<dbReference type="EMBL" id="JAATIP010000128">
    <property type="protein sequence ID" value="KAF4369331.1"/>
    <property type="molecule type" value="Genomic_DNA"/>
</dbReference>
<reference evidence="3 4" key="1">
    <citation type="journal article" date="2020" name="bioRxiv">
        <title>Sequence and annotation of 42 cannabis genomes reveals extensive copy number variation in cannabinoid synthesis and pathogen resistance genes.</title>
        <authorList>
            <person name="Mckernan K.J."/>
            <person name="Helbert Y."/>
            <person name="Kane L.T."/>
            <person name="Ebling H."/>
            <person name="Zhang L."/>
            <person name="Liu B."/>
            <person name="Eaton Z."/>
            <person name="Mclaughlin S."/>
            <person name="Kingan S."/>
            <person name="Baybayan P."/>
            <person name="Concepcion G."/>
            <person name="Jordan M."/>
            <person name="Riva A."/>
            <person name="Barbazuk W."/>
            <person name="Harkins T."/>
        </authorList>
    </citation>
    <scope>NUCLEOTIDE SEQUENCE [LARGE SCALE GENOMIC DNA]</scope>
    <source>
        <strain evidence="4">cv. Jamaican Lion 4</strain>
        <tissue evidence="3">Leaf</tissue>
    </source>
</reference>
<evidence type="ECO:0000313" key="4">
    <source>
        <dbReference type="Proteomes" id="UP000525078"/>
    </source>
</evidence>
<accession>A0A7J6FF60</accession>
<comment type="caution">
    <text evidence="3">The sequence shown here is derived from an EMBL/GenBank/DDBJ whole genome shotgun (WGS) entry which is preliminary data.</text>
</comment>
<dbReference type="PANTHER" id="PTHR37198:SF1">
    <property type="entry name" value="NUCLEOLIN"/>
    <property type="match status" value="1"/>
</dbReference>
<dbReference type="PANTHER" id="PTHR37198">
    <property type="entry name" value="NUCLEOLIN"/>
    <property type="match status" value="1"/>
</dbReference>
<proteinExistence type="predicted"/>
<dbReference type="AlphaFoldDB" id="A0A7J6FF60"/>
<gene>
    <name evidence="3" type="ORF">F8388_019556</name>
</gene>
<protein>
    <submittedName>
        <fullName evidence="3">Uncharacterized protein</fullName>
    </submittedName>
</protein>